<keyword evidence="2" id="KW-1185">Reference proteome</keyword>
<protein>
    <submittedName>
        <fullName evidence="1">Uncharacterized protein</fullName>
    </submittedName>
</protein>
<dbReference type="EMBL" id="FJUX01000005">
    <property type="protein sequence ID" value="CZS90616.1"/>
    <property type="molecule type" value="Genomic_DNA"/>
</dbReference>
<gene>
    <name evidence="1" type="ORF">RAG0_01637</name>
</gene>
<dbReference type="Proteomes" id="UP000178912">
    <property type="component" value="Unassembled WGS sequence"/>
</dbReference>
<evidence type="ECO:0000313" key="1">
    <source>
        <dbReference type="EMBL" id="CZS90616.1"/>
    </source>
</evidence>
<dbReference type="OrthoDB" id="3938544at2759"/>
<reference evidence="2" key="1">
    <citation type="submission" date="2016-03" db="EMBL/GenBank/DDBJ databases">
        <authorList>
            <person name="Guldener U."/>
        </authorList>
    </citation>
    <scope>NUCLEOTIDE SEQUENCE [LARGE SCALE GENOMIC DNA]</scope>
    <source>
        <strain evidence="2">04CH-RAC-A.6.1</strain>
    </source>
</reference>
<dbReference type="AlphaFoldDB" id="A0A1E1JXK5"/>
<organism evidence="1 2">
    <name type="scientific">Rhynchosporium agropyri</name>
    <dbReference type="NCBI Taxonomy" id="914238"/>
    <lineage>
        <taxon>Eukaryota</taxon>
        <taxon>Fungi</taxon>
        <taxon>Dikarya</taxon>
        <taxon>Ascomycota</taxon>
        <taxon>Pezizomycotina</taxon>
        <taxon>Leotiomycetes</taxon>
        <taxon>Helotiales</taxon>
        <taxon>Ploettnerulaceae</taxon>
        <taxon>Rhynchosporium</taxon>
    </lineage>
</organism>
<evidence type="ECO:0000313" key="2">
    <source>
        <dbReference type="Proteomes" id="UP000178912"/>
    </source>
</evidence>
<name>A0A1E1JXK5_9HELO</name>
<accession>A0A1E1JXK5</accession>
<proteinExistence type="predicted"/>
<sequence length="190" mass="21886">MFPLHPTPIVQSTTLCTQKVEFVPEFNRLLYELPRTAINSSSKSLSPYNLTVSEKMDEEDDNGGLFNIEVNSEDERAADEREKKVPRDFQSEEDFQKQLKEWKPKVETGDLYKTLTLPISHPSKPVSQTILHAIEELYFYRRFEEARRVTVGALSAEGLIIEFRKTLEGYLERCDAKLAAWKLATKNVTV</sequence>